<evidence type="ECO:0000313" key="2">
    <source>
        <dbReference type="Proteomes" id="UP000214566"/>
    </source>
</evidence>
<dbReference type="Proteomes" id="UP000214566">
    <property type="component" value="Unassembled WGS sequence"/>
</dbReference>
<name>A0A238D058_THIDL</name>
<dbReference type="AlphaFoldDB" id="A0A238D058"/>
<sequence>MQPRPKADTSGPLVPRCRICITRLPDCRAPDAGTRCTGILEKTPRRHCNSLFAVRRDADLWRPPGLSPPAPCAARPAPPAARPCATCRASPPCAEASAPPADCAAPTAAGAGSWRGRVCGRVSRVHPLRPHYDELLHFTEHAQNRQPFMLWLWFCRPLLPLRICAMAYRFAGRLSSDKCPTIRTLFPDTRRIERQIKSKPRFLGVDCYHSPSIAMFPWFERIHINWLQGRLRQCCKNSGDRIVDIRVQAL</sequence>
<keyword evidence="2" id="KW-1185">Reference proteome</keyword>
<gene>
    <name evidence="1" type="ORF">THIARS_40261</name>
</gene>
<proteinExistence type="predicted"/>
<reference evidence="1 2" key="1">
    <citation type="submission" date="2016-06" db="EMBL/GenBank/DDBJ databases">
        <authorList>
            <person name="Kjaerup R.B."/>
            <person name="Dalgaard T.S."/>
            <person name="Juul-Madsen H.R."/>
        </authorList>
    </citation>
    <scope>NUCLEOTIDE SEQUENCE [LARGE SCALE GENOMIC DNA]</scope>
    <source>
        <strain evidence="1 2">DSM 16361</strain>
    </source>
</reference>
<protein>
    <submittedName>
        <fullName evidence="1">Uncharacterized protein</fullName>
    </submittedName>
</protein>
<evidence type="ECO:0000313" key="1">
    <source>
        <dbReference type="EMBL" id="SBP86632.1"/>
    </source>
</evidence>
<organism evidence="1 2">
    <name type="scientific">Thiomonas delicata</name>
    <name type="common">Thiomonas cuprina</name>
    <dbReference type="NCBI Taxonomy" id="364030"/>
    <lineage>
        <taxon>Bacteria</taxon>
        <taxon>Pseudomonadati</taxon>
        <taxon>Pseudomonadota</taxon>
        <taxon>Betaproteobacteria</taxon>
        <taxon>Burkholderiales</taxon>
        <taxon>Thiomonas</taxon>
    </lineage>
</organism>
<accession>A0A238D058</accession>
<dbReference type="EMBL" id="FLMQ01000034">
    <property type="protein sequence ID" value="SBP86632.1"/>
    <property type="molecule type" value="Genomic_DNA"/>
</dbReference>